<dbReference type="EMBL" id="BMAW01079722">
    <property type="protein sequence ID" value="GFU16471.1"/>
    <property type="molecule type" value="Genomic_DNA"/>
</dbReference>
<evidence type="ECO:0000313" key="1">
    <source>
        <dbReference type="EMBL" id="GFU16471.1"/>
    </source>
</evidence>
<dbReference type="AlphaFoldDB" id="A0A8X6UJE6"/>
<gene>
    <name evidence="1" type="ORF">NPIL_633801</name>
</gene>
<sequence>MILRFQCWNSEVKSNPYLLDASQKEHTELPRGWHKDRISVDLVTSKPCAPLKLSLPGGTSRVVPLFSTIADLPYKKESVSSSQELQVVESDPRFGIKSQLPDQWAKMKRFQKIVFSRMKRLKSSRMTFPISDSK</sequence>
<dbReference type="Proteomes" id="UP000887013">
    <property type="component" value="Unassembled WGS sequence"/>
</dbReference>
<keyword evidence="2" id="KW-1185">Reference proteome</keyword>
<organism evidence="1 2">
    <name type="scientific">Nephila pilipes</name>
    <name type="common">Giant wood spider</name>
    <name type="synonym">Nephila maculata</name>
    <dbReference type="NCBI Taxonomy" id="299642"/>
    <lineage>
        <taxon>Eukaryota</taxon>
        <taxon>Metazoa</taxon>
        <taxon>Ecdysozoa</taxon>
        <taxon>Arthropoda</taxon>
        <taxon>Chelicerata</taxon>
        <taxon>Arachnida</taxon>
        <taxon>Araneae</taxon>
        <taxon>Araneomorphae</taxon>
        <taxon>Entelegynae</taxon>
        <taxon>Araneoidea</taxon>
        <taxon>Nephilidae</taxon>
        <taxon>Nephila</taxon>
    </lineage>
</organism>
<evidence type="ECO:0000313" key="2">
    <source>
        <dbReference type="Proteomes" id="UP000887013"/>
    </source>
</evidence>
<proteinExistence type="predicted"/>
<accession>A0A8X6UJE6</accession>
<comment type="caution">
    <text evidence="1">The sequence shown here is derived from an EMBL/GenBank/DDBJ whole genome shotgun (WGS) entry which is preliminary data.</text>
</comment>
<name>A0A8X6UJE6_NEPPI</name>
<reference evidence="1" key="1">
    <citation type="submission" date="2020-08" db="EMBL/GenBank/DDBJ databases">
        <title>Multicomponent nature underlies the extraordinary mechanical properties of spider dragline silk.</title>
        <authorList>
            <person name="Kono N."/>
            <person name="Nakamura H."/>
            <person name="Mori M."/>
            <person name="Yoshida Y."/>
            <person name="Ohtoshi R."/>
            <person name="Malay A.D."/>
            <person name="Moran D.A.P."/>
            <person name="Tomita M."/>
            <person name="Numata K."/>
            <person name="Arakawa K."/>
        </authorList>
    </citation>
    <scope>NUCLEOTIDE SEQUENCE</scope>
</reference>
<protein>
    <submittedName>
        <fullName evidence="1">Uncharacterized protein</fullName>
    </submittedName>
</protein>